<feature type="compositionally biased region" description="Low complexity" evidence="4">
    <location>
        <begin position="987"/>
        <end position="999"/>
    </location>
</feature>
<dbReference type="Ensembl" id="ENSGAGT00000032060.1">
    <property type="protein sequence ID" value="ENSGAGP00000028208.1"/>
    <property type="gene ID" value="ENSGAGG00000020503.1"/>
</dbReference>
<dbReference type="Ensembl" id="ENSGAGT00000032064.1">
    <property type="protein sequence ID" value="ENSGAGP00000028212.1"/>
    <property type="gene ID" value="ENSGAGG00000020503.1"/>
</dbReference>
<dbReference type="SMART" id="SM00320">
    <property type="entry name" value="WD40"/>
    <property type="match status" value="6"/>
</dbReference>
<dbReference type="SUPFAM" id="SSF50978">
    <property type="entry name" value="WD40 repeat-like"/>
    <property type="match status" value="2"/>
</dbReference>
<protein>
    <submittedName>
        <fullName evidence="5">Uncharacterized protein</fullName>
    </submittedName>
</protein>
<evidence type="ECO:0000256" key="2">
    <source>
        <dbReference type="ARBA" id="ARBA00022737"/>
    </source>
</evidence>
<accession>A0A452IK60</accession>
<dbReference type="InterPro" id="IPR036322">
    <property type="entry name" value="WD40_repeat_dom_sf"/>
</dbReference>
<evidence type="ECO:0000313" key="5">
    <source>
        <dbReference type="Ensembl" id="ENSGAGP00000028208.1"/>
    </source>
</evidence>
<feature type="repeat" description="WD" evidence="3">
    <location>
        <begin position="242"/>
        <end position="283"/>
    </location>
</feature>
<dbReference type="PROSITE" id="PS50082">
    <property type="entry name" value="WD_REPEATS_2"/>
    <property type="match status" value="3"/>
</dbReference>
<sequence length="1518" mass="168210">MAPCDSSASSQMKKEELKPAQLTHGLQHLRHLSFLQPVRHVAYNSSASLLVVLDAESQLHLHKEDGWLSHSTQAPEPIVGLLYATQVNKYVAWDQGSLQVLGPAFEMLSKVLAPHGIRCCCYSPELNQVVTAGAGSLSVWVFRYGFRQLQCQATVQQGLSPRDTFTQLALDTGVPQTCFAVCGTGVAVFNISQGELLTFQRDLHNRAITDITYCEAGACVVTASRDTTIKVWDKKWLIQTIFVGHTGPVTAVTIYPQGPLILSASQDGTIRTWNLQTIDQVDEVHVAEVVEQLQTHREGGYVVSLTGSTMDLWKVNQLYSLHTRLGAAVTRLCTVDLSAVGSFPVRAVCVCQDSTVRLVAVHTGRILSTLLLDRPCQAVEVAYCLPKETLFVLLELGQLLRVNTAVNPMSVKKMVAPWSESARPCCLLLYSHLVDPEKAYAQWQEIVEQKGDKKAWAQLPLKLQDKNRYLLVLGQEDGSLCVLQWFTGRVQYQVEAHGSERVTALAAYPLDTWIISAGGDRMVKVWRIFPYIDECLTLLLSFSCQHPVLHLCPLGSTLGAAIQDPESATYSIVQYDLLAQSRQEHGPEDDPLDEIVGLCCCPTLKIFASASRDGSVKVWNAQNQLLRHLKLNTIPESLAFGNERGDLLLGVEQHLHRIHHSKYLPRPYLTKLLCMSLPEPVQDLPFPLSDGSLRPLGQDARQRLLLEPPSLAVKLCVPLLRWKPKKDQDLSWARREKEEACAQLAARDQDLLLIQQGKLSAARKPKLNKKLRDEAFERYMHLVYRQPPKIQIPHNDSFDADMVLEACLLGPLVPNLYGPAASHMFLGAFPDGAEENAERPMLEAPVADGVCQEDALEPRAGRGSRSALPTPSASKGLEDSLRHSSLARIRSQISQAPVADGVCREDALEPRAGRGSRLALPTPSASKGLEDSLRRSSLARIRSQISQAPVADGVCREDALEPRAGRGSRSALPTPSASKGLEDSLRRSSLARIRSQISQARQEAMAASESHHSQLPSLQITRVNGHGPSMSQVSSQTSKSSSHLHIRRLSSGFLPNSVLVQQFRSQGDIESARESLLATWLEVQQGQAGRAGPECGEELHGAEEEEDEAARTAAILEKISSLSLPGPKWKERVTSFFLTQPYEFEQPQASPSGGEIPSFVLQFEDTEWFRQIYPVLSSMDSLQGLSMSRFVRQLLEALLTVDDGAKADIVQAILTLHEQVGVENGREVCKALLLILNQSDPPKLEEKTQKKFVLTSLNALMAFCRDSKELLLELMAYFLYSPVSSRGSIKALFIELGLEDPHNYFYQEMDSWDHSREKPVTKAALRRICAQWLEGVMQDFQDHRSSTLELFQARAGKRHFPGSSPKAKKAAERSKVFPSAGSPEPPVGPINAINHFCKVQMKRDLEDLKQPKSAGAQETKNTVMALPSIGRSQAILRLGETNTMARRRPPQRFYLPRIFPLPLLTGFVHAIKLPMPRINVNPFPPDSDMPASQNTFISMHQKVQKYFIPKFSLADSYP</sequence>
<dbReference type="InterPro" id="IPR020472">
    <property type="entry name" value="WD40_PAC1"/>
</dbReference>
<keyword evidence="6" id="KW-1185">Reference proteome</keyword>
<dbReference type="Gene3D" id="2.130.10.10">
    <property type="entry name" value="YVTN repeat-like/Quinoprotein amine dehydrogenase"/>
    <property type="match status" value="3"/>
</dbReference>
<feature type="region of interest" description="Disordered" evidence="4">
    <location>
        <begin position="961"/>
        <end position="1044"/>
    </location>
</feature>
<feature type="compositionally biased region" description="Polar residues" evidence="4">
    <location>
        <begin position="1013"/>
        <end position="1022"/>
    </location>
</feature>
<reference evidence="6" key="1">
    <citation type="journal article" date="2017" name="PLoS ONE">
        <title>The Agassiz's desert tortoise genome provides a resource for the conservation of a threatened species.</title>
        <authorList>
            <person name="Tollis M."/>
            <person name="DeNardo D.F."/>
            <person name="Cornelius J.A."/>
            <person name="Dolby G.A."/>
            <person name="Edwards T."/>
            <person name="Henen B.T."/>
            <person name="Karl A.E."/>
            <person name="Murphy R.W."/>
            <person name="Kusumi K."/>
        </authorList>
    </citation>
    <scope>NUCLEOTIDE SEQUENCE [LARGE SCALE GENOMIC DNA]</scope>
</reference>
<dbReference type="PANTHER" id="PTHR45532:SF1">
    <property type="entry name" value="WD REPEAT-CONTAINING PROTEIN 97"/>
    <property type="match status" value="1"/>
</dbReference>
<reference evidence="5" key="2">
    <citation type="submission" date="2025-05" db="UniProtKB">
        <authorList>
            <consortium name="Ensembl"/>
        </authorList>
    </citation>
    <scope>IDENTIFICATION</scope>
</reference>
<dbReference type="PROSITE" id="PS00678">
    <property type="entry name" value="WD_REPEATS_1"/>
    <property type="match status" value="1"/>
</dbReference>
<keyword evidence="2" id="KW-0677">Repeat</keyword>
<feature type="repeat" description="WD" evidence="3">
    <location>
        <begin position="602"/>
        <end position="623"/>
    </location>
</feature>
<evidence type="ECO:0000313" key="6">
    <source>
        <dbReference type="Proteomes" id="UP000291020"/>
    </source>
</evidence>
<dbReference type="STRING" id="38772.ENSGAGP00000028208"/>
<proteinExistence type="predicted"/>
<feature type="compositionally biased region" description="Low complexity" evidence="4">
    <location>
        <begin position="1029"/>
        <end position="1041"/>
    </location>
</feature>
<feature type="region of interest" description="Disordered" evidence="4">
    <location>
        <begin position="1358"/>
        <end position="1389"/>
    </location>
</feature>
<dbReference type="PANTHER" id="PTHR45532">
    <property type="entry name" value="WD REPEAT-CONTAINING PROTEIN 97"/>
    <property type="match status" value="1"/>
</dbReference>
<dbReference type="InterPro" id="IPR001680">
    <property type="entry name" value="WD40_rpt"/>
</dbReference>
<feature type="repeat" description="WD" evidence="3">
    <location>
        <begin position="201"/>
        <end position="233"/>
    </location>
</feature>
<keyword evidence="1 3" id="KW-0853">WD repeat</keyword>
<name>A0A452IK60_9SAUR</name>
<dbReference type="PROSITE" id="PS50294">
    <property type="entry name" value="WD_REPEATS_REGION"/>
    <property type="match status" value="2"/>
</dbReference>
<dbReference type="Proteomes" id="UP000291020">
    <property type="component" value="Unassembled WGS sequence"/>
</dbReference>
<dbReference type="InterPro" id="IPR015943">
    <property type="entry name" value="WD40/YVTN_repeat-like_dom_sf"/>
</dbReference>
<evidence type="ECO:0000256" key="1">
    <source>
        <dbReference type="ARBA" id="ARBA00022574"/>
    </source>
</evidence>
<organism evidence="5 6">
    <name type="scientific">Gopherus agassizii</name>
    <name type="common">Agassiz's desert tortoise</name>
    <dbReference type="NCBI Taxonomy" id="38772"/>
    <lineage>
        <taxon>Eukaryota</taxon>
        <taxon>Metazoa</taxon>
        <taxon>Chordata</taxon>
        <taxon>Craniata</taxon>
        <taxon>Vertebrata</taxon>
        <taxon>Euteleostomi</taxon>
        <taxon>Archelosauria</taxon>
        <taxon>Testudinata</taxon>
        <taxon>Testudines</taxon>
        <taxon>Cryptodira</taxon>
        <taxon>Durocryptodira</taxon>
        <taxon>Testudinoidea</taxon>
        <taxon>Testudinidae</taxon>
        <taxon>Gopherus</taxon>
    </lineage>
</organism>
<evidence type="ECO:0000256" key="4">
    <source>
        <dbReference type="SAM" id="MobiDB-lite"/>
    </source>
</evidence>
<dbReference type="PRINTS" id="PR00320">
    <property type="entry name" value="GPROTEINBRPT"/>
</dbReference>
<feature type="region of interest" description="Disordered" evidence="4">
    <location>
        <begin position="856"/>
        <end position="881"/>
    </location>
</feature>
<dbReference type="InterPro" id="IPR019775">
    <property type="entry name" value="WD40_repeat_CS"/>
</dbReference>
<feature type="region of interest" description="Disordered" evidence="4">
    <location>
        <begin position="908"/>
        <end position="933"/>
    </location>
</feature>
<dbReference type="Pfam" id="PF00400">
    <property type="entry name" value="WD40"/>
    <property type="match status" value="4"/>
</dbReference>
<evidence type="ECO:0000256" key="3">
    <source>
        <dbReference type="PROSITE-ProRule" id="PRU00221"/>
    </source>
</evidence>